<sequence>MSASLAPECNESKERYDTCFLRWYSDKFLRGSAQTNDCDSLFRTYSACLTRALKDRGIDNMVQEARNEAQETDAEHLVKGRIPPS</sequence>
<dbReference type="OrthoDB" id="19091at2759"/>
<dbReference type="EMBL" id="MU004232">
    <property type="protein sequence ID" value="KAF2671925.1"/>
    <property type="molecule type" value="Genomic_DNA"/>
</dbReference>
<dbReference type="Pfam" id="PF05254">
    <property type="entry name" value="UPF0203"/>
    <property type="match status" value="1"/>
</dbReference>
<dbReference type="PANTHER" id="PTHR46403:SF1">
    <property type="entry name" value="TP53-REGULATED INHIBITOR OF APOPTOSIS 1"/>
    <property type="match status" value="1"/>
</dbReference>
<dbReference type="GO" id="GO:0005758">
    <property type="term" value="C:mitochondrial intermembrane space"/>
    <property type="evidence" value="ECO:0007669"/>
    <property type="project" value="TreeGrafter"/>
</dbReference>
<reference evidence="3" key="1">
    <citation type="journal article" date="2020" name="Stud. Mycol.">
        <title>101 Dothideomycetes genomes: a test case for predicting lifestyles and emergence of pathogens.</title>
        <authorList>
            <person name="Haridas S."/>
            <person name="Albert R."/>
            <person name="Binder M."/>
            <person name="Bloem J."/>
            <person name="Labutti K."/>
            <person name="Salamov A."/>
            <person name="Andreopoulos B."/>
            <person name="Baker S."/>
            <person name="Barry K."/>
            <person name="Bills G."/>
            <person name="Bluhm B."/>
            <person name="Cannon C."/>
            <person name="Castanera R."/>
            <person name="Culley D."/>
            <person name="Daum C."/>
            <person name="Ezra D."/>
            <person name="Gonzalez J."/>
            <person name="Henrissat B."/>
            <person name="Kuo A."/>
            <person name="Liang C."/>
            <person name="Lipzen A."/>
            <person name="Lutzoni F."/>
            <person name="Magnuson J."/>
            <person name="Mondo S."/>
            <person name="Nolan M."/>
            <person name="Ohm R."/>
            <person name="Pangilinan J."/>
            <person name="Park H.-J."/>
            <person name="Ramirez L."/>
            <person name="Alfaro M."/>
            <person name="Sun H."/>
            <person name="Tritt A."/>
            <person name="Yoshinaga Y."/>
            <person name="Zwiers L.-H."/>
            <person name="Turgeon B."/>
            <person name="Goodwin S."/>
            <person name="Spatafora J."/>
            <person name="Crous P."/>
            <person name="Grigoriev I."/>
        </authorList>
    </citation>
    <scope>NUCLEOTIDE SEQUENCE</scope>
    <source>
        <strain evidence="3">CBS 115976</strain>
    </source>
</reference>
<dbReference type="PANTHER" id="PTHR46403">
    <property type="entry name" value="TP53-REGULATED INHIBITOR OF APOPTOSIS 1"/>
    <property type="match status" value="1"/>
</dbReference>
<name>A0A6A6UI22_9PEZI</name>
<dbReference type="Proteomes" id="UP000799302">
    <property type="component" value="Unassembled WGS sequence"/>
</dbReference>
<evidence type="ECO:0000256" key="1">
    <source>
        <dbReference type="ARBA" id="ARBA00006196"/>
    </source>
</evidence>
<dbReference type="PROSITE" id="PS51808">
    <property type="entry name" value="CHCH"/>
    <property type="match status" value="1"/>
</dbReference>
<evidence type="ECO:0000313" key="4">
    <source>
        <dbReference type="Proteomes" id="UP000799302"/>
    </source>
</evidence>
<dbReference type="GO" id="GO:1990050">
    <property type="term" value="F:phosphatidic acid transfer activity"/>
    <property type="evidence" value="ECO:0007669"/>
    <property type="project" value="TreeGrafter"/>
</dbReference>
<keyword evidence="2" id="KW-1015">Disulfide bond</keyword>
<gene>
    <name evidence="3" type="ORF">BT63DRAFT_452428</name>
</gene>
<dbReference type="GO" id="GO:0045332">
    <property type="term" value="P:phospholipid translocation"/>
    <property type="evidence" value="ECO:0007669"/>
    <property type="project" value="TreeGrafter"/>
</dbReference>
<dbReference type="GO" id="GO:0005829">
    <property type="term" value="C:cytosol"/>
    <property type="evidence" value="ECO:0007669"/>
    <property type="project" value="TreeGrafter"/>
</dbReference>
<dbReference type="GO" id="GO:0005634">
    <property type="term" value="C:nucleus"/>
    <property type="evidence" value="ECO:0007669"/>
    <property type="project" value="TreeGrafter"/>
</dbReference>
<dbReference type="InterPro" id="IPR007918">
    <property type="entry name" value="MDM35_apoptosis"/>
</dbReference>
<dbReference type="AlphaFoldDB" id="A0A6A6UI22"/>
<organism evidence="3 4">
    <name type="scientific">Microthyrium microscopicum</name>
    <dbReference type="NCBI Taxonomy" id="703497"/>
    <lineage>
        <taxon>Eukaryota</taxon>
        <taxon>Fungi</taxon>
        <taxon>Dikarya</taxon>
        <taxon>Ascomycota</taxon>
        <taxon>Pezizomycotina</taxon>
        <taxon>Dothideomycetes</taxon>
        <taxon>Dothideomycetes incertae sedis</taxon>
        <taxon>Microthyriales</taxon>
        <taxon>Microthyriaceae</taxon>
        <taxon>Microthyrium</taxon>
    </lineage>
</organism>
<proteinExistence type="inferred from homology"/>
<accession>A0A6A6UI22</accession>
<protein>
    <submittedName>
        <fullName evidence="3">Uncharacterized protein</fullName>
    </submittedName>
</protein>
<evidence type="ECO:0000256" key="2">
    <source>
        <dbReference type="ARBA" id="ARBA00023157"/>
    </source>
</evidence>
<keyword evidence="4" id="KW-1185">Reference proteome</keyword>
<evidence type="ECO:0000313" key="3">
    <source>
        <dbReference type="EMBL" id="KAF2671925.1"/>
    </source>
</evidence>
<comment type="similarity">
    <text evidence="1">Belongs to the TRIAP1/MDM35 family.</text>
</comment>